<sequence length="333" mass="36913">MNAPRRRPLSLNNLRAFEAVARLSSFSAAAEELFLTQSAMSRQIKSLEDELGAALFVRGTRHVEPTQDAQILLRAVEPALARLDAAVRQIREKRTRRRVSVTTFASFASLWLLPRIEAFQREHPDIDIRVSANDALSDLDDPELDLALRYCSPAQAPAGALRLFGETLTPAVSRTLMERIRSGDAPPLTRPADLAQHTLAEEDDHRASSEYLSWRHWLVKHGEPSLQPRRWLYLNFTYQQVQAALAGQGVALARVALVAEALERGELVEPFGAAGRITSPYCYWLIVPPASRARPEVGEFCDWVEAQAALTRAATGEAEATAPAVPTPPRRAR</sequence>
<evidence type="ECO:0000259" key="6">
    <source>
        <dbReference type="PROSITE" id="PS50931"/>
    </source>
</evidence>
<dbReference type="CDD" id="cd08432">
    <property type="entry name" value="PBP2_GcdR_TrpI_HvrB_AmpR_like"/>
    <property type="match status" value="1"/>
</dbReference>
<dbReference type="GO" id="GO:0043565">
    <property type="term" value="F:sequence-specific DNA binding"/>
    <property type="evidence" value="ECO:0007669"/>
    <property type="project" value="TreeGrafter"/>
</dbReference>
<reference evidence="7 8" key="1">
    <citation type="submission" date="2019-08" db="EMBL/GenBank/DDBJ databases">
        <authorList>
            <person name="Khan S.A."/>
            <person name="Jeon C.O."/>
            <person name="Jeong S.E."/>
        </authorList>
    </citation>
    <scope>NUCLEOTIDE SEQUENCE [LARGE SCALE GENOMIC DNA]</scope>
    <source>
        <strain evidence="8">IMCC1728</strain>
    </source>
</reference>
<keyword evidence="8" id="KW-1185">Reference proteome</keyword>
<dbReference type="FunFam" id="1.10.10.10:FF:000001">
    <property type="entry name" value="LysR family transcriptional regulator"/>
    <property type="match status" value="1"/>
</dbReference>
<dbReference type="PANTHER" id="PTHR30537">
    <property type="entry name" value="HTH-TYPE TRANSCRIPTIONAL REGULATOR"/>
    <property type="match status" value="1"/>
</dbReference>
<evidence type="ECO:0000256" key="4">
    <source>
        <dbReference type="ARBA" id="ARBA00023163"/>
    </source>
</evidence>
<dbReference type="SUPFAM" id="SSF53850">
    <property type="entry name" value="Periplasmic binding protein-like II"/>
    <property type="match status" value="1"/>
</dbReference>
<dbReference type="SUPFAM" id="SSF46785">
    <property type="entry name" value="Winged helix' DNA-binding domain"/>
    <property type="match status" value="1"/>
</dbReference>
<evidence type="ECO:0000256" key="5">
    <source>
        <dbReference type="SAM" id="MobiDB-lite"/>
    </source>
</evidence>
<dbReference type="InterPro" id="IPR005119">
    <property type="entry name" value="LysR_subst-bd"/>
</dbReference>
<keyword evidence="3" id="KW-0238">DNA-binding</keyword>
<organism evidence="7 8">
    <name type="scientific">Piscinibacter aquaticus</name>
    <dbReference type="NCBI Taxonomy" id="392597"/>
    <lineage>
        <taxon>Bacteria</taxon>
        <taxon>Pseudomonadati</taxon>
        <taxon>Pseudomonadota</taxon>
        <taxon>Betaproteobacteria</taxon>
        <taxon>Burkholderiales</taxon>
        <taxon>Sphaerotilaceae</taxon>
        <taxon>Piscinibacter</taxon>
    </lineage>
</organism>
<dbReference type="GO" id="GO:0006351">
    <property type="term" value="P:DNA-templated transcription"/>
    <property type="evidence" value="ECO:0007669"/>
    <property type="project" value="TreeGrafter"/>
</dbReference>
<name>A0A5C6U1P6_9BURK</name>
<comment type="similarity">
    <text evidence="1">Belongs to the LysR transcriptional regulatory family.</text>
</comment>
<evidence type="ECO:0000256" key="1">
    <source>
        <dbReference type="ARBA" id="ARBA00009437"/>
    </source>
</evidence>
<comment type="caution">
    <text evidence="7">The sequence shown here is derived from an EMBL/GenBank/DDBJ whole genome shotgun (WGS) entry which is preliminary data.</text>
</comment>
<dbReference type="Gene3D" id="1.10.10.10">
    <property type="entry name" value="Winged helix-like DNA-binding domain superfamily/Winged helix DNA-binding domain"/>
    <property type="match status" value="1"/>
</dbReference>
<evidence type="ECO:0000256" key="3">
    <source>
        <dbReference type="ARBA" id="ARBA00023125"/>
    </source>
</evidence>
<gene>
    <name evidence="7" type="ORF">FSC37_16340</name>
</gene>
<dbReference type="InterPro" id="IPR036390">
    <property type="entry name" value="WH_DNA-bd_sf"/>
</dbReference>
<evidence type="ECO:0000256" key="2">
    <source>
        <dbReference type="ARBA" id="ARBA00023015"/>
    </source>
</evidence>
<protein>
    <submittedName>
        <fullName evidence="7">LysR family transcriptional regulator</fullName>
    </submittedName>
</protein>
<dbReference type="GO" id="GO:0003700">
    <property type="term" value="F:DNA-binding transcription factor activity"/>
    <property type="evidence" value="ECO:0007669"/>
    <property type="project" value="InterPro"/>
</dbReference>
<dbReference type="PRINTS" id="PR00039">
    <property type="entry name" value="HTHLYSR"/>
</dbReference>
<proteinExistence type="inferred from homology"/>
<dbReference type="EMBL" id="VOPW01000001">
    <property type="protein sequence ID" value="TXC66804.1"/>
    <property type="molecule type" value="Genomic_DNA"/>
</dbReference>
<dbReference type="PROSITE" id="PS50931">
    <property type="entry name" value="HTH_LYSR"/>
    <property type="match status" value="1"/>
</dbReference>
<accession>A0A5C6U1P6</accession>
<dbReference type="PANTHER" id="PTHR30537:SF74">
    <property type="entry name" value="HTH-TYPE TRANSCRIPTIONAL REGULATOR TRPI"/>
    <property type="match status" value="1"/>
</dbReference>
<dbReference type="Gene3D" id="3.40.190.10">
    <property type="entry name" value="Periplasmic binding protein-like II"/>
    <property type="match status" value="2"/>
</dbReference>
<feature type="compositionally biased region" description="Low complexity" evidence="5">
    <location>
        <begin position="314"/>
        <end position="324"/>
    </location>
</feature>
<feature type="domain" description="HTH lysR-type" evidence="6">
    <location>
        <begin position="9"/>
        <end position="66"/>
    </location>
</feature>
<dbReference type="AlphaFoldDB" id="A0A5C6U1P6"/>
<dbReference type="Pfam" id="PF00126">
    <property type="entry name" value="HTH_1"/>
    <property type="match status" value="1"/>
</dbReference>
<dbReference type="InterPro" id="IPR000847">
    <property type="entry name" value="LysR_HTH_N"/>
</dbReference>
<dbReference type="Proteomes" id="UP000321832">
    <property type="component" value="Unassembled WGS sequence"/>
</dbReference>
<dbReference type="InterPro" id="IPR036388">
    <property type="entry name" value="WH-like_DNA-bd_sf"/>
</dbReference>
<dbReference type="InterPro" id="IPR058163">
    <property type="entry name" value="LysR-type_TF_proteobact-type"/>
</dbReference>
<evidence type="ECO:0000313" key="7">
    <source>
        <dbReference type="EMBL" id="TXC66804.1"/>
    </source>
</evidence>
<evidence type="ECO:0000313" key="8">
    <source>
        <dbReference type="Proteomes" id="UP000321832"/>
    </source>
</evidence>
<feature type="region of interest" description="Disordered" evidence="5">
    <location>
        <begin position="314"/>
        <end position="333"/>
    </location>
</feature>
<dbReference type="Pfam" id="PF03466">
    <property type="entry name" value="LysR_substrate"/>
    <property type="match status" value="1"/>
</dbReference>
<keyword evidence="2" id="KW-0805">Transcription regulation</keyword>
<keyword evidence="4" id="KW-0804">Transcription</keyword>